<organism evidence="1 2">
    <name type="scientific">Litoribrevibacter euphylliae</name>
    <dbReference type="NCBI Taxonomy" id="1834034"/>
    <lineage>
        <taxon>Bacteria</taxon>
        <taxon>Pseudomonadati</taxon>
        <taxon>Pseudomonadota</taxon>
        <taxon>Gammaproteobacteria</taxon>
        <taxon>Oceanospirillales</taxon>
        <taxon>Oceanospirillaceae</taxon>
        <taxon>Litoribrevibacter</taxon>
    </lineage>
</organism>
<reference evidence="2" key="1">
    <citation type="journal article" date="2019" name="Int. J. Syst. Evol. Microbiol.">
        <title>The Global Catalogue of Microorganisms (GCM) 10K type strain sequencing project: providing services to taxonomists for standard genome sequencing and annotation.</title>
        <authorList>
            <consortium name="The Broad Institute Genomics Platform"/>
            <consortium name="The Broad Institute Genome Sequencing Center for Infectious Disease"/>
            <person name="Wu L."/>
            <person name="Ma J."/>
        </authorList>
    </citation>
    <scope>NUCLEOTIDE SEQUENCE [LARGE SCALE GENOMIC DNA]</scope>
    <source>
        <strain evidence="2">KCTC 52438</strain>
    </source>
</reference>
<protein>
    <submittedName>
        <fullName evidence="1">Nuclear transport factor 2 family protein</fullName>
    </submittedName>
</protein>
<accession>A0ABV7HHB2</accession>
<dbReference type="EMBL" id="JBHRSZ010000002">
    <property type="protein sequence ID" value="MFC3150747.1"/>
    <property type="molecule type" value="Genomic_DNA"/>
</dbReference>
<keyword evidence="2" id="KW-1185">Reference proteome</keyword>
<dbReference type="Pfam" id="PF12893">
    <property type="entry name" value="Lumazine_bd_2"/>
    <property type="match status" value="1"/>
</dbReference>
<evidence type="ECO:0000313" key="1">
    <source>
        <dbReference type="EMBL" id="MFC3150747.1"/>
    </source>
</evidence>
<gene>
    <name evidence="1" type="ORF">ACFOEK_06895</name>
</gene>
<proteinExistence type="predicted"/>
<sequence>MNAHTQNNIKNHSETYKQLEQMLKDYFDGLHTGDTEKLRALFHDDVVLKTPGKRRPRNEWLQDVATRPVPETESLPYRFKVLNIEIEHDMAMAKVECPLFDYFYIDYLIFLKEDGQWRIVSKVYTDVNQ</sequence>
<dbReference type="Gene3D" id="3.10.450.50">
    <property type="match status" value="1"/>
</dbReference>
<name>A0ABV7HHB2_9GAMM</name>
<dbReference type="InterPro" id="IPR032710">
    <property type="entry name" value="NTF2-like_dom_sf"/>
</dbReference>
<dbReference type="Proteomes" id="UP001595476">
    <property type="component" value="Unassembled WGS sequence"/>
</dbReference>
<dbReference type="InterPro" id="IPR039437">
    <property type="entry name" value="FrzH/put_lumazine-bd"/>
</dbReference>
<dbReference type="RefSeq" id="WP_386718116.1">
    <property type="nucleotide sequence ID" value="NZ_JBHRSZ010000002.1"/>
</dbReference>
<evidence type="ECO:0000313" key="2">
    <source>
        <dbReference type="Proteomes" id="UP001595476"/>
    </source>
</evidence>
<comment type="caution">
    <text evidence="1">The sequence shown here is derived from an EMBL/GenBank/DDBJ whole genome shotgun (WGS) entry which is preliminary data.</text>
</comment>
<dbReference type="SUPFAM" id="SSF54427">
    <property type="entry name" value="NTF2-like"/>
    <property type="match status" value="1"/>
</dbReference>